<organism evidence="1 2">
    <name type="scientific">Pseudomonas mandelii PD30</name>
    <dbReference type="NCBI Taxonomy" id="1419583"/>
    <lineage>
        <taxon>Bacteria</taxon>
        <taxon>Pseudomonadati</taxon>
        <taxon>Pseudomonadota</taxon>
        <taxon>Gammaproteobacteria</taxon>
        <taxon>Pseudomonadales</taxon>
        <taxon>Pseudomonadaceae</taxon>
        <taxon>Pseudomonas</taxon>
    </lineage>
</organism>
<dbReference type="RefSeq" id="WP_033054087.1">
    <property type="nucleotide sequence ID" value="NZ_AZQQ01000059.1"/>
</dbReference>
<reference evidence="1 2" key="1">
    <citation type="submission" date="2013-12" db="EMBL/GenBank/DDBJ databases">
        <authorList>
            <person name="Formusa P.A."/>
            <person name="Habash M."/>
            <person name="Lee H."/>
            <person name="Trevors J.T."/>
        </authorList>
    </citation>
    <scope>NUCLEOTIDE SEQUENCE [LARGE SCALE GENOMIC DNA]</scope>
    <source>
        <strain evidence="1 2">PD30</strain>
    </source>
</reference>
<gene>
    <name evidence="1" type="ORF">V466_01060</name>
</gene>
<proteinExistence type="predicted"/>
<dbReference type="Proteomes" id="UP000026739">
    <property type="component" value="Unassembled WGS sequence"/>
</dbReference>
<dbReference type="AlphaFoldDB" id="A0A059LA81"/>
<evidence type="ECO:0000313" key="1">
    <source>
        <dbReference type="EMBL" id="KDD71025.1"/>
    </source>
</evidence>
<accession>A0A059LA81</accession>
<comment type="caution">
    <text evidence="1">The sequence shown here is derived from an EMBL/GenBank/DDBJ whole genome shotgun (WGS) entry which is preliminary data.</text>
</comment>
<evidence type="ECO:0000313" key="2">
    <source>
        <dbReference type="Proteomes" id="UP000026739"/>
    </source>
</evidence>
<dbReference type="EMBL" id="AZQQ01000059">
    <property type="protein sequence ID" value="KDD71025.1"/>
    <property type="molecule type" value="Genomic_DNA"/>
</dbReference>
<protein>
    <submittedName>
        <fullName evidence="1">Uncharacterized protein</fullName>
    </submittedName>
</protein>
<sequence>MKELSIKDIKALPKATGEFSAVVTSRPGEGFVATEVIFREDMVDKDYYRVGGRIETPDRFTTVIFDIPKNIQDGKHSVGSGHIVQAIYADDRDFDGQAVPALSGEIDLRFDRTTNTFSASDFHFRTRGTPGVEIHLGKFKITE</sequence>
<name>A0A059LA81_9PSED</name>